<evidence type="ECO:0000313" key="5">
    <source>
        <dbReference type="EMBL" id="PFH37207.1"/>
    </source>
</evidence>
<feature type="repeat" description="ANK" evidence="3">
    <location>
        <begin position="161"/>
        <end position="193"/>
    </location>
</feature>
<dbReference type="RefSeq" id="XP_029221216.1">
    <property type="nucleotide sequence ID" value="XM_029362251.1"/>
</dbReference>
<evidence type="ECO:0000256" key="3">
    <source>
        <dbReference type="PROSITE-ProRule" id="PRU00023"/>
    </source>
</evidence>
<feature type="region of interest" description="Disordered" evidence="4">
    <location>
        <begin position="104"/>
        <end position="125"/>
    </location>
</feature>
<dbReference type="InterPro" id="IPR002110">
    <property type="entry name" value="Ankyrin_rpt"/>
</dbReference>
<keyword evidence="1" id="KW-0677">Repeat</keyword>
<dbReference type="STRING" id="94643.A0A2A9MN12"/>
<dbReference type="OrthoDB" id="332497at2759"/>
<accession>A0A2A9MN12</accession>
<dbReference type="PROSITE" id="PS50297">
    <property type="entry name" value="ANK_REP_REGION"/>
    <property type="match status" value="2"/>
</dbReference>
<gene>
    <name evidence="5" type="ORF">BESB_036650</name>
</gene>
<dbReference type="PROSITE" id="PS50088">
    <property type="entry name" value="ANK_REPEAT"/>
    <property type="match status" value="2"/>
</dbReference>
<proteinExistence type="predicted"/>
<feature type="repeat" description="ANK" evidence="3">
    <location>
        <begin position="128"/>
        <end position="160"/>
    </location>
</feature>
<dbReference type="AlphaFoldDB" id="A0A2A9MN12"/>
<feature type="compositionally biased region" description="Polar residues" evidence="4">
    <location>
        <begin position="104"/>
        <end position="118"/>
    </location>
</feature>
<sequence length="436" mass="47755">MEEFIKPVESSSSSEELLSKEDRQVLKNKRLLEACSLNDTEKAAHLIDDGADCCYEDSKQWSPLLWASTNGNLVLVRKLLAAGAATTYLDHGYGYAAADNLTKQGSSMDTRGSRSRSPAPSDRTCRRKRYTPLHWAAFKGHLRIVWLLIKAGLSPHARDALGNTVLHQAAAGGDVATIKTILSLGVDVDAKNGRGHTAVALAGTEGSKRILEAASAATQCKATGEHFSYKVMRHMCSFTEAFFASTAVNMFWTFETAEDEAKEKPVTWCHEAMRQNQAAEARILAALDSESLEEVDAALLGTADFTVCPKLRRRILHQKSKLEAETALRQAMDIPELSGDDGFFEAIELLSAAINDGVSKECNEGVLKAARTKLRKIETELEITRLLRKPSYDNFIPSVQFINALTDVIQSAEDFGANSALLASAVETKQRVIDYL</sequence>
<protein>
    <submittedName>
        <fullName evidence="5">Ankyrin repeat-containing protein</fullName>
    </submittedName>
</protein>
<comment type="caution">
    <text evidence="5">The sequence shown here is derived from an EMBL/GenBank/DDBJ whole genome shotgun (WGS) entry which is preliminary data.</text>
</comment>
<dbReference type="VEuPathDB" id="ToxoDB:BESB_036650"/>
<evidence type="ECO:0000256" key="2">
    <source>
        <dbReference type="ARBA" id="ARBA00023043"/>
    </source>
</evidence>
<dbReference type="PANTHER" id="PTHR24171:SF9">
    <property type="entry name" value="ANKYRIN REPEAT DOMAIN-CONTAINING PROTEIN 39"/>
    <property type="match status" value="1"/>
</dbReference>
<dbReference type="GeneID" id="40308646"/>
<reference evidence="5 6" key="1">
    <citation type="submission" date="2017-09" db="EMBL/GenBank/DDBJ databases">
        <title>Genome sequencing of Besnoitia besnoiti strain Bb-Ger1.</title>
        <authorList>
            <person name="Schares G."/>
            <person name="Venepally P."/>
            <person name="Lorenzi H.A."/>
        </authorList>
    </citation>
    <scope>NUCLEOTIDE SEQUENCE [LARGE SCALE GENOMIC DNA]</scope>
    <source>
        <strain evidence="5 6">Bb-Ger1</strain>
    </source>
</reference>
<dbReference type="InterPro" id="IPR036770">
    <property type="entry name" value="Ankyrin_rpt-contain_sf"/>
</dbReference>
<keyword evidence="6" id="KW-1185">Reference proteome</keyword>
<name>A0A2A9MN12_BESBE</name>
<dbReference type="KEGG" id="bbes:BESB_036650"/>
<dbReference type="PANTHER" id="PTHR24171">
    <property type="entry name" value="ANKYRIN REPEAT DOMAIN-CONTAINING PROTEIN 39-RELATED"/>
    <property type="match status" value="1"/>
</dbReference>
<evidence type="ECO:0000313" key="6">
    <source>
        <dbReference type="Proteomes" id="UP000224006"/>
    </source>
</evidence>
<evidence type="ECO:0000256" key="1">
    <source>
        <dbReference type="ARBA" id="ARBA00022737"/>
    </source>
</evidence>
<dbReference type="Pfam" id="PF12796">
    <property type="entry name" value="Ank_2"/>
    <property type="match status" value="1"/>
</dbReference>
<dbReference type="Proteomes" id="UP000224006">
    <property type="component" value="Chromosome II"/>
</dbReference>
<dbReference type="SUPFAM" id="SSF48403">
    <property type="entry name" value="Ankyrin repeat"/>
    <property type="match status" value="1"/>
</dbReference>
<evidence type="ECO:0000256" key="4">
    <source>
        <dbReference type="SAM" id="MobiDB-lite"/>
    </source>
</evidence>
<dbReference type="EMBL" id="NWUJ01000002">
    <property type="protein sequence ID" value="PFH37207.1"/>
    <property type="molecule type" value="Genomic_DNA"/>
</dbReference>
<organism evidence="5 6">
    <name type="scientific">Besnoitia besnoiti</name>
    <name type="common">Apicomplexan protozoan</name>
    <dbReference type="NCBI Taxonomy" id="94643"/>
    <lineage>
        <taxon>Eukaryota</taxon>
        <taxon>Sar</taxon>
        <taxon>Alveolata</taxon>
        <taxon>Apicomplexa</taxon>
        <taxon>Conoidasida</taxon>
        <taxon>Coccidia</taxon>
        <taxon>Eucoccidiorida</taxon>
        <taxon>Eimeriorina</taxon>
        <taxon>Sarcocystidae</taxon>
        <taxon>Besnoitia</taxon>
    </lineage>
</organism>
<dbReference type="SMART" id="SM00248">
    <property type="entry name" value="ANK"/>
    <property type="match status" value="4"/>
</dbReference>
<dbReference type="Gene3D" id="1.25.40.20">
    <property type="entry name" value="Ankyrin repeat-containing domain"/>
    <property type="match status" value="2"/>
</dbReference>
<keyword evidence="2 3" id="KW-0040">ANK repeat</keyword>